<evidence type="ECO:0008006" key="3">
    <source>
        <dbReference type="Google" id="ProtNLM"/>
    </source>
</evidence>
<gene>
    <name evidence="1" type="ORF">SAMN05192566_0742</name>
</gene>
<evidence type="ECO:0000313" key="1">
    <source>
        <dbReference type="EMBL" id="SDK23536.1"/>
    </source>
</evidence>
<dbReference type="RefSeq" id="WP_091470104.1">
    <property type="nucleotide sequence ID" value="NZ_FNFX01000001.1"/>
</dbReference>
<reference evidence="2" key="1">
    <citation type="submission" date="2016-10" db="EMBL/GenBank/DDBJ databases">
        <authorList>
            <person name="Varghese N."/>
            <person name="Submissions S."/>
        </authorList>
    </citation>
    <scope>NUCLEOTIDE SEQUENCE [LARGE SCALE GENOMIC DNA]</scope>
    <source>
        <strain evidence="2">CBMB127</strain>
    </source>
</reference>
<proteinExistence type="predicted"/>
<dbReference type="EMBL" id="FNFX01000001">
    <property type="protein sequence ID" value="SDK23536.1"/>
    <property type="molecule type" value="Genomic_DNA"/>
</dbReference>
<keyword evidence="2" id="KW-1185">Reference proteome</keyword>
<organism evidence="1 2">
    <name type="scientific">Methylophilus rhizosphaerae</name>
    <dbReference type="NCBI Taxonomy" id="492660"/>
    <lineage>
        <taxon>Bacteria</taxon>
        <taxon>Pseudomonadati</taxon>
        <taxon>Pseudomonadota</taxon>
        <taxon>Betaproteobacteria</taxon>
        <taxon>Nitrosomonadales</taxon>
        <taxon>Methylophilaceae</taxon>
        <taxon>Methylophilus</taxon>
    </lineage>
</organism>
<dbReference type="Proteomes" id="UP000198629">
    <property type="component" value="Unassembled WGS sequence"/>
</dbReference>
<dbReference type="STRING" id="492660.SAMN05192566_0742"/>
<name>A0A1G9A852_9PROT</name>
<protein>
    <recommendedName>
        <fullName evidence="3">Ribbon-helix-helix protein, copG family</fullName>
    </recommendedName>
</protein>
<accession>A0A1G9A852</accession>
<dbReference type="AlphaFoldDB" id="A0A1G9A852"/>
<evidence type="ECO:0000313" key="2">
    <source>
        <dbReference type="Proteomes" id="UP000198629"/>
    </source>
</evidence>
<sequence length="59" mass="6663">MSKAITFNKAFSFVLQKDILDRLGLQSKSKNVSKASYVRKAIINQLEKDELTTKTGETK</sequence>